<accession>A0A2J6N9T5</accession>
<gene>
    <name evidence="2" type="ORF">C0188_02885</name>
    <name evidence="1" type="ORF">C0188_03355</name>
</gene>
<protein>
    <submittedName>
        <fullName evidence="2">Uncharacterized protein</fullName>
    </submittedName>
</protein>
<organism evidence="2 3">
    <name type="scientific">Fervidicoccus fontis</name>
    <dbReference type="NCBI Taxonomy" id="683846"/>
    <lineage>
        <taxon>Archaea</taxon>
        <taxon>Thermoproteota</taxon>
        <taxon>Thermoprotei</taxon>
        <taxon>Fervidicoccales</taxon>
        <taxon>Fervidicoccaceae</taxon>
        <taxon>Fervidicoccus</taxon>
    </lineage>
</organism>
<dbReference type="AlphaFoldDB" id="A0A2J6N9T5"/>
<dbReference type="EMBL" id="PNIM01000013">
    <property type="protein sequence ID" value="PMB75499.1"/>
    <property type="molecule type" value="Genomic_DNA"/>
</dbReference>
<dbReference type="EMBL" id="PNIM01000016">
    <property type="protein sequence ID" value="PMB75361.1"/>
    <property type="molecule type" value="Genomic_DNA"/>
</dbReference>
<evidence type="ECO:0000313" key="2">
    <source>
        <dbReference type="EMBL" id="PMB75499.1"/>
    </source>
</evidence>
<proteinExistence type="predicted"/>
<evidence type="ECO:0000313" key="1">
    <source>
        <dbReference type="EMBL" id="PMB75361.1"/>
    </source>
</evidence>
<reference evidence="2 3" key="1">
    <citation type="submission" date="2018-01" db="EMBL/GenBank/DDBJ databases">
        <title>Metagenomic assembled genomes from two thermal pools in the Uzon Caldera, Kamchatka, Russia.</title>
        <authorList>
            <person name="Wilkins L."/>
            <person name="Ettinger C."/>
        </authorList>
    </citation>
    <scope>NUCLEOTIDE SEQUENCE [LARGE SCALE GENOMIC DNA]</scope>
    <source>
        <strain evidence="2">ZAV-06</strain>
    </source>
</reference>
<name>A0A2J6N9T5_9CREN</name>
<comment type="caution">
    <text evidence="2">The sequence shown here is derived from an EMBL/GenBank/DDBJ whole genome shotgun (WGS) entry which is preliminary data.</text>
</comment>
<dbReference type="Proteomes" id="UP000237153">
    <property type="component" value="Unassembled WGS sequence"/>
</dbReference>
<evidence type="ECO:0000313" key="3">
    <source>
        <dbReference type="Proteomes" id="UP000237153"/>
    </source>
</evidence>
<sequence length="283" mass="33232">MSFAGAFLTSNEKAGLFHYSISQRVVEILIDDYEETEKGRNLPWSMFSKIKDELTSEEVRNLARRYNPRLIMFNGSNPLKHEWILRSIELIKKMNIDVGISYSCHKIDENFSSSTAGYYVPKIFNASIIYKNIEKIERCIEFSNLKKEATELQVFLENKGDKAIVDLLLDHFNEFEFPVHIYNWIDEMSKEEINKIMSISLNTYFHDHTGKSINYFATRCQKCRNVVVTRHEENLMKNNLNGENCPFCGYKILYKSPLKKYNISKTFVSKKVEINWLMNIELP</sequence>